<proteinExistence type="predicted"/>
<organism evidence="1 2">
    <name type="scientific">Citrus sinensis</name>
    <name type="common">Sweet orange</name>
    <name type="synonym">Citrus aurantium var. sinensis</name>
    <dbReference type="NCBI Taxonomy" id="2711"/>
    <lineage>
        <taxon>Eukaryota</taxon>
        <taxon>Viridiplantae</taxon>
        <taxon>Streptophyta</taxon>
        <taxon>Embryophyta</taxon>
        <taxon>Tracheophyta</taxon>
        <taxon>Spermatophyta</taxon>
        <taxon>Magnoliopsida</taxon>
        <taxon>eudicotyledons</taxon>
        <taxon>Gunneridae</taxon>
        <taxon>Pentapetalae</taxon>
        <taxon>rosids</taxon>
        <taxon>malvids</taxon>
        <taxon>Sapindales</taxon>
        <taxon>Rutaceae</taxon>
        <taxon>Aurantioideae</taxon>
        <taxon>Citrus</taxon>
    </lineage>
</organism>
<gene>
    <name evidence="1" type="ORF">CISIN_1g0340601mg</name>
</gene>
<dbReference type="Proteomes" id="UP000027120">
    <property type="component" value="Unassembled WGS sequence"/>
</dbReference>
<evidence type="ECO:0000313" key="1">
    <source>
        <dbReference type="EMBL" id="KDO59910.1"/>
    </source>
</evidence>
<evidence type="ECO:0000313" key="2">
    <source>
        <dbReference type="Proteomes" id="UP000027120"/>
    </source>
</evidence>
<accession>A0A067F1C5</accession>
<dbReference type="EMBL" id="KK784935">
    <property type="protein sequence ID" value="KDO59910.1"/>
    <property type="molecule type" value="Genomic_DNA"/>
</dbReference>
<sequence>TRRSFLSYFNCCVKA</sequence>
<name>A0A067F1C5_CITSI</name>
<feature type="non-terminal residue" evidence="1">
    <location>
        <position position="1"/>
    </location>
</feature>
<protein>
    <submittedName>
        <fullName evidence="1">Uncharacterized protein</fullName>
    </submittedName>
</protein>
<keyword evidence="2" id="KW-1185">Reference proteome</keyword>
<reference evidence="1 2" key="1">
    <citation type="submission" date="2014-04" db="EMBL/GenBank/DDBJ databases">
        <authorList>
            <consortium name="International Citrus Genome Consortium"/>
            <person name="Gmitter F."/>
            <person name="Chen C."/>
            <person name="Farmerie W."/>
            <person name="Harkins T."/>
            <person name="Desany B."/>
            <person name="Mohiuddin M."/>
            <person name="Kodira C."/>
            <person name="Borodovsky M."/>
            <person name="Lomsadze A."/>
            <person name="Burns P."/>
            <person name="Jenkins J."/>
            <person name="Prochnik S."/>
            <person name="Shu S."/>
            <person name="Chapman J."/>
            <person name="Pitluck S."/>
            <person name="Schmutz J."/>
            <person name="Rokhsar D."/>
        </authorList>
    </citation>
    <scope>NUCLEOTIDE SEQUENCE</scope>
</reference>